<accession>A0AAV7L0Y2</accession>
<reference evidence="2" key="1">
    <citation type="journal article" date="2022" name="bioRxiv">
        <title>Sequencing and chromosome-scale assembly of the giantPleurodeles waltlgenome.</title>
        <authorList>
            <person name="Brown T."/>
            <person name="Elewa A."/>
            <person name="Iarovenko S."/>
            <person name="Subramanian E."/>
            <person name="Araus A.J."/>
            <person name="Petzold A."/>
            <person name="Susuki M."/>
            <person name="Suzuki K.-i.T."/>
            <person name="Hayashi T."/>
            <person name="Toyoda A."/>
            <person name="Oliveira C."/>
            <person name="Osipova E."/>
            <person name="Leigh N.D."/>
            <person name="Simon A."/>
            <person name="Yun M.H."/>
        </authorList>
    </citation>
    <scope>NUCLEOTIDE SEQUENCE</scope>
    <source>
        <strain evidence="2">20211129_DDA</strain>
        <tissue evidence="2">Liver</tissue>
    </source>
</reference>
<keyword evidence="3" id="KW-1185">Reference proteome</keyword>
<dbReference type="AlphaFoldDB" id="A0AAV7L0Y2"/>
<gene>
    <name evidence="2" type="ORF">NDU88_004421</name>
</gene>
<dbReference type="Proteomes" id="UP001066276">
    <property type="component" value="Chromosome 12"/>
</dbReference>
<comment type="caution">
    <text evidence="2">The sequence shown here is derived from an EMBL/GenBank/DDBJ whole genome shotgun (WGS) entry which is preliminary data.</text>
</comment>
<protein>
    <submittedName>
        <fullName evidence="2">Uncharacterized protein</fullName>
    </submittedName>
</protein>
<organism evidence="2 3">
    <name type="scientific">Pleurodeles waltl</name>
    <name type="common">Iberian ribbed newt</name>
    <dbReference type="NCBI Taxonomy" id="8319"/>
    <lineage>
        <taxon>Eukaryota</taxon>
        <taxon>Metazoa</taxon>
        <taxon>Chordata</taxon>
        <taxon>Craniata</taxon>
        <taxon>Vertebrata</taxon>
        <taxon>Euteleostomi</taxon>
        <taxon>Amphibia</taxon>
        <taxon>Batrachia</taxon>
        <taxon>Caudata</taxon>
        <taxon>Salamandroidea</taxon>
        <taxon>Salamandridae</taxon>
        <taxon>Pleurodelinae</taxon>
        <taxon>Pleurodeles</taxon>
    </lineage>
</organism>
<evidence type="ECO:0000313" key="2">
    <source>
        <dbReference type="EMBL" id="KAJ1084269.1"/>
    </source>
</evidence>
<dbReference type="EMBL" id="JANPWB010000016">
    <property type="protein sequence ID" value="KAJ1084269.1"/>
    <property type="molecule type" value="Genomic_DNA"/>
</dbReference>
<name>A0AAV7L0Y2_PLEWA</name>
<evidence type="ECO:0000256" key="1">
    <source>
        <dbReference type="SAM" id="MobiDB-lite"/>
    </source>
</evidence>
<feature type="region of interest" description="Disordered" evidence="1">
    <location>
        <begin position="130"/>
        <end position="159"/>
    </location>
</feature>
<sequence>MATNGSLLLRSLGLVVQAPPSHEEVRPTERVCSILITVPPGAKRQPAALVPQRSLRLAVHGSPPSHEKVRPTERVSSVLITAPPGAKWQPAALVPRRSLGLVVQAPLHPVTRKLSHGAGLQRPYHSAYGREMATNGSSAAKESGACSSGSPQSRGSSSH</sequence>
<feature type="compositionally biased region" description="Low complexity" evidence="1">
    <location>
        <begin position="147"/>
        <end position="159"/>
    </location>
</feature>
<evidence type="ECO:0000313" key="3">
    <source>
        <dbReference type="Proteomes" id="UP001066276"/>
    </source>
</evidence>
<proteinExistence type="predicted"/>